<evidence type="ECO:0000313" key="2">
    <source>
        <dbReference type="EMBL" id="QWG03634.1"/>
    </source>
</evidence>
<dbReference type="EMBL" id="CP076132">
    <property type="protein sequence ID" value="QWG03634.1"/>
    <property type="molecule type" value="Genomic_DNA"/>
</dbReference>
<gene>
    <name evidence="2" type="ORF">KMW28_08640</name>
</gene>
<dbReference type="Pfam" id="PF04240">
    <property type="entry name" value="Caroten_synth"/>
    <property type="match status" value="1"/>
</dbReference>
<keyword evidence="1" id="KW-0812">Transmembrane</keyword>
<dbReference type="Proteomes" id="UP000678679">
    <property type="component" value="Chromosome 1"/>
</dbReference>
<keyword evidence="3" id="KW-1185">Reference proteome</keyword>
<dbReference type="RefSeq" id="WP_169664573.1">
    <property type="nucleotide sequence ID" value="NZ_CP076132.1"/>
</dbReference>
<proteinExistence type="predicted"/>
<reference evidence="2 3" key="1">
    <citation type="submission" date="2021-05" db="EMBL/GenBank/DDBJ databases">
        <title>Comparative genomic studies on the polysaccharide-degrading batcterial strains of the Flammeovirga genus.</title>
        <authorList>
            <person name="Zewei F."/>
            <person name="Zheng Z."/>
            <person name="Yu L."/>
            <person name="Ruyue G."/>
            <person name="Yanhong M."/>
            <person name="Yuanyuan C."/>
            <person name="Jingyan G."/>
            <person name="Wenjun H."/>
        </authorList>
    </citation>
    <scope>NUCLEOTIDE SEQUENCE [LARGE SCALE GENOMIC DNA]</scope>
    <source>
        <strain evidence="2 3">NBRC:100898</strain>
    </source>
</reference>
<evidence type="ECO:0000313" key="3">
    <source>
        <dbReference type="Proteomes" id="UP000678679"/>
    </source>
</evidence>
<protein>
    <submittedName>
        <fullName evidence="2">Carotenoid biosynthesis protein</fullName>
    </submittedName>
</protein>
<feature type="transmembrane region" description="Helical" evidence="1">
    <location>
        <begin position="137"/>
        <end position="158"/>
    </location>
</feature>
<dbReference type="AlphaFoldDB" id="A0AAX1N841"/>
<dbReference type="PANTHER" id="PTHR39419:SF1">
    <property type="entry name" value="SLL0814 PROTEIN"/>
    <property type="match status" value="1"/>
</dbReference>
<keyword evidence="1" id="KW-1133">Transmembrane helix</keyword>
<feature type="transmembrane region" description="Helical" evidence="1">
    <location>
        <begin position="201"/>
        <end position="219"/>
    </location>
</feature>
<feature type="transmembrane region" description="Helical" evidence="1">
    <location>
        <begin position="178"/>
        <end position="194"/>
    </location>
</feature>
<sequence>MSSKELILKLQSYSPALKVKVVLLIFYSVGGVVAFTPLNQLLLPFTPVLLTASFIVLFSFEENRSQPFYYWLIFTYLVSFFVEWHGTTYGLLFGEYVYLNNLGPKVFDVPLVIPINWIILAIAGFNIGSSFKGKLPLLPIALICSVIVVMLDVLIEIVCEPLGFWVWDDGMPPFKNYFTWWFFMSIFIYLKLKYIPNRNNLSIFLFILILGYFFLQVIAHNL</sequence>
<feature type="transmembrane region" description="Helical" evidence="1">
    <location>
        <begin position="68"/>
        <end position="86"/>
    </location>
</feature>
<organism evidence="2 3">
    <name type="scientific">Flammeovirga yaeyamensis</name>
    <dbReference type="NCBI Taxonomy" id="367791"/>
    <lineage>
        <taxon>Bacteria</taxon>
        <taxon>Pseudomonadati</taxon>
        <taxon>Bacteroidota</taxon>
        <taxon>Cytophagia</taxon>
        <taxon>Cytophagales</taxon>
        <taxon>Flammeovirgaceae</taxon>
        <taxon>Flammeovirga</taxon>
    </lineage>
</organism>
<feature type="transmembrane region" description="Helical" evidence="1">
    <location>
        <begin position="21"/>
        <end position="38"/>
    </location>
</feature>
<evidence type="ECO:0000256" key="1">
    <source>
        <dbReference type="SAM" id="Phobius"/>
    </source>
</evidence>
<dbReference type="PANTHER" id="PTHR39419">
    <property type="entry name" value="SLL0814 PROTEIN"/>
    <property type="match status" value="1"/>
</dbReference>
<dbReference type="KEGG" id="fya:KMW28_08640"/>
<dbReference type="InterPro" id="IPR007354">
    <property type="entry name" value="CruF-like"/>
</dbReference>
<feature type="transmembrane region" description="Helical" evidence="1">
    <location>
        <begin position="106"/>
        <end position="125"/>
    </location>
</feature>
<name>A0AAX1N841_9BACT</name>
<accession>A0AAX1N841</accession>
<feature type="transmembrane region" description="Helical" evidence="1">
    <location>
        <begin position="44"/>
        <end position="61"/>
    </location>
</feature>
<keyword evidence="1" id="KW-0472">Membrane</keyword>